<feature type="domain" description="NodB homology" evidence="2">
    <location>
        <begin position="92"/>
        <end position="285"/>
    </location>
</feature>
<dbReference type="STRING" id="1601833.SAMN05518684_11783"/>
<dbReference type="PANTHER" id="PTHR10587:SF134">
    <property type="entry name" value="SECRETED PROTEIN"/>
    <property type="match status" value="1"/>
</dbReference>
<dbReference type="Gene3D" id="3.20.20.370">
    <property type="entry name" value="Glycoside hydrolase/deacetylase"/>
    <property type="match status" value="1"/>
</dbReference>
<dbReference type="SUPFAM" id="SSF88713">
    <property type="entry name" value="Glycoside hydrolase/deacetylase"/>
    <property type="match status" value="1"/>
</dbReference>
<organism evidence="3 4">
    <name type="scientific">Salipaludibacillus aurantiacus</name>
    <dbReference type="NCBI Taxonomy" id="1601833"/>
    <lineage>
        <taxon>Bacteria</taxon>
        <taxon>Bacillati</taxon>
        <taxon>Bacillota</taxon>
        <taxon>Bacilli</taxon>
        <taxon>Bacillales</taxon>
        <taxon>Bacillaceae</taxon>
    </lineage>
</organism>
<reference evidence="4" key="1">
    <citation type="submission" date="2016-10" db="EMBL/GenBank/DDBJ databases">
        <authorList>
            <person name="Varghese N."/>
            <person name="Submissions S."/>
        </authorList>
    </citation>
    <scope>NUCLEOTIDE SEQUENCE [LARGE SCALE GENOMIC DNA]</scope>
    <source>
        <strain evidence="4">S9</strain>
    </source>
</reference>
<keyword evidence="1" id="KW-0812">Transmembrane</keyword>
<dbReference type="RefSeq" id="WP_093054826.1">
    <property type="nucleotide sequence ID" value="NZ_FOGT01000017.1"/>
</dbReference>
<dbReference type="InterPro" id="IPR050248">
    <property type="entry name" value="Polysacc_deacetylase_ArnD"/>
</dbReference>
<dbReference type="GO" id="GO:0005975">
    <property type="term" value="P:carbohydrate metabolic process"/>
    <property type="evidence" value="ECO:0007669"/>
    <property type="project" value="InterPro"/>
</dbReference>
<keyword evidence="1" id="KW-1133">Transmembrane helix</keyword>
<evidence type="ECO:0000313" key="4">
    <source>
        <dbReference type="Proteomes" id="UP000198571"/>
    </source>
</evidence>
<keyword evidence="1" id="KW-0472">Membrane</keyword>
<protein>
    <submittedName>
        <fullName evidence="3">Peptidoglycan/xylan/chitin deacetylase, PgdA/CDA1 family</fullName>
    </submittedName>
</protein>
<evidence type="ECO:0000256" key="1">
    <source>
        <dbReference type="SAM" id="Phobius"/>
    </source>
</evidence>
<name>A0A1H9WK80_9BACI</name>
<evidence type="ECO:0000313" key="3">
    <source>
        <dbReference type="EMBL" id="SES34077.1"/>
    </source>
</evidence>
<dbReference type="Proteomes" id="UP000198571">
    <property type="component" value="Unassembled WGS sequence"/>
</dbReference>
<dbReference type="EMBL" id="FOGT01000017">
    <property type="protein sequence ID" value="SES34077.1"/>
    <property type="molecule type" value="Genomic_DNA"/>
</dbReference>
<keyword evidence="4" id="KW-1185">Reference proteome</keyword>
<dbReference type="CDD" id="cd10955">
    <property type="entry name" value="CE4_BH0857_like"/>
    <property type="match status" value="1"/>
</dbReference>
<dbReference type="OrthoDB" id="9784220at2"/>
<dbReference type="PROSITE" id="PS51677">
    <property type="entry name" value="NODB"/>
    <property type="match status" value="1"/>
</dbReference>
<dbReference type="InterPro" id="IPR011330">
    <property type="entry name" value="Glyco_hydro/deAcase_b/a-brl"/>
</dbReference>
<dbReference type="AlphaFoldDB" id="A0A1H9WK80"/>
<proteinExistence type="predicted"/>
<evidence type="ECO:0000259" key="2">
    <source>
        <dbReference type="PROSITE" id="PS51677"/>
    </source>
</evidence>
<dbReference type="Pfam" id="PF01522">
    <property type="entry name" value="Polysacc_deac_1"/>
    <property type="match status" value="1"/>
</dbReference>
<sequence length="294" mass="32463">MKLLRVFIILVLLAATGVLYVIINSSDYQKTARSSPVYKHFQKDLSTSQKFPDNGINTEKQVRQKWEGHTEEADEWGERVSGVRNRIETDEKVVALTFDACGGPFGDEYDEELIDFLREESIPATLFFNARWITSNEQVFKDLADDPLFSVQNHGTEHLPLSIAGKTAWGIEGTGSVEEVIDEIMINQSLIEEMTGESPEFFRSGTAYYDNIAIKVIEDLGLTAVNYDVLGDAGATYSAEQVKESLLSASPGSIPLLHMNQPSSGTAEGVKKAIPELKAAGYSFVLLDGQKLTE</sequence>
<gene>
    <name evidence="3" type="ORF">SAMN05518684_11783</name>
</gene>
<dbReference type="InterPro" id="IPR002509">
    <property type="entry name" value="NODB_dom"/>
</dbReference>
<dbReference type="PANTHER" id="PTHR10587">
    <property type="entry name" value="GLYCOSYL TRANSFERASE-RELATED"/>
    <property type="match status" value="1"/>
</dbReference>
<feature type="transmembrane region" description="Helical" evidence="1">
    <location>
        <begin position="6"/>
        <end position="23"/>
    </location>
</feature>
<dbReference type="GO" id="GO:0016810">
    <property type="term" value="F:hydrolase activity, acting on carbon-nitrogen (but not peptide) bonds"/>
    <property type="evidence" value="ECO:0007669"/>
    <property type="project" value="InterPro"/>
</dbReference>
<accession>A0A1H9WK80</accession>